<dbReference type="NCBIfam" id="TIGR00482">
    <property type="entry name" value="nicotinate (nicotinamide) nucleotide adenylyltransferase"/>
    <property type="match status" value="1"/>
</dbReference>
<dbReference type="PANTHER" id="PTHR39321">
    <property type="entry name" value="NICOTINATE-NUCLEOTIDE ADENYLYLTRANSFERASE-RELATED"/>
    <property type="match status" value="1"/>
</dbReference>
<feature type="domain" description="Cytidyltransferase-like" evidence="12">
    <location>
        <begin position="23"/>
        <end position="186"/>
    </location>
</feature>
<evidence type="ECO:0000256" key="2">
    <source>
        <dbReference type="ARBA" id="ARBA00005019"/>
    </source>
</evidence>
<evidence type="ECO:0000259" key="12">
    <source>
        <dbReference type="Pfam" id="PF01467"/>
    </source>
</evidence>
<keyword evidence="7 11" id="KW-0547">Nucleotide-binding</keyword>
<dbReference type="InterPro" id="IPR005248">
    <property type="entry name" value="NadD/NMNAT"/>
</dbReference>
<accession>A0ABS5DX18</accession>
<comment type="caution">
    <text evidence="13">The sequence shown here is derived from an EMBL/GenBank/DDBJ whole genome shotgun (WGS) entry which is preliminary data.</text>
</comment>
<evidence type="ECO:0000256" key="10">
    <source>
        <dbReference type="ARBA" id="ARBA00048721"/>
    </source>
</evidence>
<protein>
    <recommendedName>
        <fullName evidence="11">Probable nicotinate-nucleotide adenylyltransferase</fullName>
        <ecNumber evidence="11">2.7.7.18</ecNumber>
    </recommendedName>
    <alternativeName>
        <fullName evidence="11">Deamido-NAD(+) diphosphorylase</fullName>
    </alternativeName>
    <alternativeName>
        <fullName evidence="11">Deamido-NAD(+) pyrophosphorylase</fullName>
    </alternativeName>
    <alternativeName>
        <fullName evidence="11">Nicotinate mononucleotide adenylyltransferase</fullName>
        <shortName evidence="11">NaMN adenylyltransferase</shortName>
    </alternativeName>
</protein>
<dbReference type="Pfam" id="PF01467">
    <property type="entry name" value="CTP_transf_like"/>
    <property type="match status" value="1"/>
</dbReference>
<organism evidence="13 14">
    <name type="scientific">Ideonella paludis</name>
    <dbReference type="NCBI Taxonomy" id="1233411"/>
    <lineage>
        <taxon>Bacteria</taxon>
        <taxon>Pseudomonadati</taxon>
        <taxon>Pseudomonadota</taxon>
        <taxon>Betaproteobacteria</taxon>
        <taxon>Burkholderiales</taxon>
        <taxon>Sphaerotilaceae</taxon>
        <taxon>Ideonella</taxon>
    </lineage>
</organism>
<keyword evidence="9 11" id="KW-0520">NAD</keyword>
<keyword evidence="6 11" id="KW-0548">Nucleotidyltransferase</keyword>
<keyword evidence="8 11" id="KW-0067">ATP-binding</keyword>
<proteinExistence type="inferred from homology"/>
<comment type="pathway">
    <text evidence="2 11">Cofactor biosynthesis; NAD(+) biosynthesis; deamido-NAD(+) from nicotinate D-ribonucleotide: step 1/1.</text>
</comment>
<dbReference type="EC" id="2.7.7.18" evidence="11"/>
<evidence type="ECO:0000256" key="3">
    <source>
        <dbReference type="ARBA" id="ARBA00009014"/>
    </source>
</evidence>
<dbReference type="SUPFAM" id="SSF52374">
    <property type="entry name" value="Nucleotidylyl transferase"/>
    <property type="match status" value="1"/>
</dbReference>
<gene>
    <name evidence="11 13" type="primary">nadD</name>
    <name evidence="13" type="ORF">KAK11_10160</name>
</gene>
<evidence type="ECO:0000256" key="9">
    <source>
        <dbReference type="ARBA" id="ARBA00023027"/>
    </source>
</evidence>
<dbReference type="Gene3D" id="3.40.50.620">
    <property type="entry name" value="HUPs"/>
    <property type="match status" value="1"/>
</dbReference>
<evidence type="ECO:0000313" key="14">
    <source>
        <dbReference type="Proteomes" id="UP000672097"/>
    </source>
</evidence>
<dbReference type="EMBL" id="JAGQDG010000003">
    <property type="protein sequence ID" value="MBQ0935693.1"/>
    <property type="molecule type" value="Genomic_DNA"/>
</dbReference>
<evidence type="ECO:0000313" key="13">
    <source>
        <dbReference type="EMBL" id="MBQ0935693.1"/>
    </source>
</evidence>
<evidence type="ECO:0000256" key="1">
    <source>
        <dbReference type="ARBA" id="ARBA00002324"/>
    </source>
</evidence>
<evidence type="ECO:0000256" key="11">
    <source>
        <dbReference type="HAMAP-Rule" id="MF_00244"/>
    </source>
</evidence>
<name>A0ABS5DX18_9BURK</name>
<dbReference type="NCBIfam" id="NF000840">
    <property type="entry name" value="PRK00071.1-3"/>
    <property type="match status" value="1"/>
</dbReference>
<sequence>MTQPEGLSAEAGLEDGPVQPIGLFGGSFNPPHLAHLALARLAFEQLGLAKVLWVPAGQPWQKAGQEVSHGPHRAAMVAELIAGEPGFALDEREIQRSGPSYTLVTVRQLQAEHPGAEIVLIIGQDQYARLHTWHGAAELLAAVTLAVAGREGQAPEPSEVLAGLPHRIMPLPLPRLDISSTQIRARVKAGEPVDSLVGTRVARYIDHHHLYQGTP</sequence>
<dbReference type="InterPro" id="IPR004821">
    <property type="entry name" value="Cyt_trans-like"/>
</dbReference>
<dbReference type="InterPro" id="IPR014729">
    <property type="entry name" value="Rossmann-like_a/b/a_fold"/>
</dbReference>
<keyword evidence="4 11" id="KW-0662">Pyridine nucleotide biosynthesis</keyword>
<evidence type="ECO:0000256" key="8">
    <source>
        <dbReference type="ARBA" id="ARBA00022840"/>
    </source>
</evidence>
<keyword evidence="14" id="KW-1185">Reference proteome</keyword>
<comment type="catalytic activity">
    <reaction evidence="10 11">
        <text>nicotinate beta-D-ribonucleotide + ATP + H(+) = deamido-NAD(+) + diphosphate</text>
        <dbReference type="Rhea" id="RHEA:22860"/>
        <dbReference type="ChEBI" id="CHEBI:15378"/>
        <dbReference type="ChEBI" id="CHEBI:30616"/>
        <dbReference type="ChEBI" id="CHEBI:33019"/>
        <dbReference type="ChEBI" id="CHEBI:57502"/>
        <dbReference type="ChEBI" id="CHEBI:58437"/>
        <dbReference type="EC" id="2.7.7.18"/>
    </reaction>
</comment>
<evidence type="ECO:0000256" key="4">
    <source>
        <dbReference type="ARBA" id="ARBA00022642"/>
    </source>
</evidence>
<dbReference type="HAMAP" id="MF_00244">
    <property type="entry name" value="NaMN_adenylyltr"/>
    <property type="match status" value="1"/>
</dbReference>
<keyword evidence="5 11" id="KW-0808">Transferase</keyword>
<dbReference type="GO" id="GO:0004515">
    <property type="term" value="F:nicotinate-nucleotide adenylyltransferase activity"/>
    <property type="evidence" value="ECO:0007669"/>
    <property type="project" value="UniProtKB-EC"/>
</dbReference>
<reference evidence="13 14" key="1">
    <citation type="submission" date="2021-04" db="EMBL/GenBank/DDBJ databases">
        <title>The genome sequence of type strain Ideonella paludis KCTC 32238.</title>
        <authorList>
            <person name="Liu Y."/>
        </authorList>
    </citation>
    <scope>NUCLEOTIDE SEQUENCE [LARGE SCALE GENOMIC DNA]</scope>
    <source>
        <strain evidence="13 14">KCTC 32238</strain>
    </source>
</reference>
<dbReference type="CDD" id="cd02165">
    <property type="entry name" value="NMNAT"/>
    <property type="match status" value="1"/>
</dbReference>
<comment type="similarity">
    <text evidence="3 11">Belongs to the NadD family.</text>
</comment>
<comment type="function">
    <text evidence="1 11">Catalyzes the reversible adenylation of nicotinate mononucleotide (NaMN) to nicotinic acid adenine dinucleotide (NaAD).</text>
</comment>
<evidence type="ECO:0000256" key="5">
    <source>
        <dbReference type="ARBA" id="ARBA00022679"/>
    </source>
</evidence>
<evidence type="ECO:0000256" key="6">
    <source>
        <dbReference type="ARBA" id="ARBA00022695"/>
    </source>
</evidence>
<dbReference type="PANTHER" id="PTHR39321:SF3">
    <property type="entry name" value="PHOSPHOPANTETHEINE ADENYLYLTRANSFERASE"/>
    <property type="match status" value="1"/>
</dbReference>
<evidence type="ECO:0000256" key="7">
    <source>
        <dbReference type="ARBA" id="ARBA00022741"/>
    </source>
</evidence>
<dbReference type="Proteomes" id="UP000672097">
    <property type="component" value="Unassembled WGS sequence"/>
</dbReference>
<dbReference type="RefSeq" id="WP_210808854.1">
    <property type="nucleotide sequence ID" value="NZ_JAGQDG010000003.1"/>
</dbReference>